<dbReference type="Proteomes" id="UP000534677">
    <property type="component" value="Unassembled WGS sequence"/>
</dbReference>
<reference evidence="3 4" key="1">
    <citation type="submission" date="2020-04" db="EMBL/GenBank/DDBJ databases">
        <title>Pseudomonas crami sp. nov., a novel proteolytic bacterial species isolated from cream.</title>
        <authorList>
            <person name="Hofmann K."/>
            <person name="Woller A."/>
            <person name="Huptas C."/>
            <person name="Wenning M."/>
            <person name="Scherer S."/>
            <person name="Doll E.V."/>
        </authorList>
    </citation>
    <scope>NUCLEOTIDE SEQUENCE [LARGE SCALE GENOMIC DNA]</scope>
    <source>
        <strain evidence="1 4">WS 5096</strain>
        <strain evidence="2 3">WS 5106</strain>
    </source>
</reference>
<accession>A0A7X1AT50</accession>
<protein>
    <submittedName>
        <fullName evidence="2">Uncharacterized protein</fullName>
    </submittedName>
</protein>
<dbReference type="AlphaFoldDB" id="A0A7X1AT50"/>
<gene>
    <name evidence="1" type="ORF">HF209_18750</name>
    <name evidence="2" type="ORF">HF257_28965</name>
</gene>
<dbReference type="EMBL" id="JAAXCZ010000009">
    <property type="protein sequence ID" value="MBC2382986.1"/>
    <property type="molecule type" value="Genomic_DNA"/>
</dbReference>
<evidence type="ECO:0000313" key="2">
    <source>
        <dbReference type="EMBL" id="MBC2410060.1"/>
    </source>
</evidence>
<dbReference type="EMBL" id="JAAXCY010000014">
    <property type="protein sequence ID" value="MBC2410060.1"/>
    <property type="molecule type" value="Genomic_DNA"/>
</dbReference>
<dbReference type="Proteomes" id="UP000520513">
    <property type="component" value="Unassembled WGS sequence"/>
</dbReference>
<proteinExistence type="predicted"/>
<name>A0A7X1AT50_9PSED</name>
<evidence type="ECO:0000313" key="3">
    <source>
        <dbReference type="Proteomes" id="UP000520513"/>
    </source>
</evidence>
<organism evidence="2 3">
    <name type="scientific">Pseudomonas cremoris</name>
    <dbReference type="NCBI Taxonomy" id="2724178"/>
    <lineage>
        <taxon>Bacteria</taxon>
        <taxon>Pseudomonadati</taxon>
        <taxon>Pseudomonadota</taxon>
        <taxon>Gammaproteobacteria</taxon>
        <taxon>Pseudomonadales</taxon>
        <taxon>Pseudomonadaceae</taxon>
        <taxon>Pseudomonas</taxon>
    </lineage>
</organism>
<sequence>MLGAYTPFATGDEQMAMAVKWLQLAIEVKLRKLAFRGTEAALATTSTILSFTGVGLIGTLPIIMVSVQLELARLGISNKYGVLCKIAAMELQWAAFLEVNGDSATMPTINNPLLHQGADIKALEQRTTLLGAAITQQTRRRGLDAQTGHKGLGPATRIIKEIMAKHTLQGQFVAGHDYLAMIDEPAGWNAIAAKLMNI</sequence>
<evidence type="ECO:0000313" key="1">
    <source>
        <dbReference type="EMBL" id="MBC2382986.1"/>
    </source>
</evidence>
<evidence type="ECO:0000313" key="4">
    <source>
        <dbReference type="Proteomes" id="UP000534677"/>
    </source>
</evidence>
<comment type="caution">
    <text evidence="2">The sequence shown here is derived from an EMBL/GenBank/DDBJ whole genome shotgun (WGS) entry which is preliminary data.</text>
</comment>
<keyword evidence="4" id="KW-1185">Reference proteome</keyword>